<reference evidence="1 2" key="1">
    <citation type="submission" date="2021-06" db="EMBL/GenBank/DDBJ databases">
        <title>A haploid diamondback moth (Plutella xylostella L.) genome assembly resolves 31 chromosomes and identifies a diamide resistance mutation.</title>
        <authorList>
            <person name="Ward C.M."/>
            <person name="Perry K.D."/>
            <person name="Baker G."/>
            <person name="Powis K."/>
            <person name="Heckel D.G."/>
            <person name="Baxter S.W."/>
        </authorList>
    </citation>
    <scope>NUCLEOTIDE SEQUENCE [LARGE SCALE GENOMIC DNA]</scope>
    <source>
        <strain evidence="1 2">LV</strain>
        <tissue evidence="1">Single pupa</tissue>
    </source>
</reference>
<comment type="caution">
    <text evidence="1">The sequence shown here is derived from an EMBL/GenBank/DDBJ whole genome shotgun (WGS) entry which is preliminary data.</text>
</comment>
<gene>
    <name evidence="1" type="ORF">JYU34_017015</name>
</gene>
<accession>A0ABQ7Q414</accession>
<organism evidence="1 2">
    <name type="scientific">Plutella xylostella</name>
    <name type="common">Diamondback moth</name>
    <name type="synonym">Plutella maculipennis</name>
    <dbReference type="NCBI Taxonomy" id="51655"/>
    <lineage>
        <taxon>Eukaryota</taxon>
        <taxon>Metazoa</taxon>
        <taxon>Ecdysozoa</taxon>
        <taxon>Arthropoda</taxon>
        <taxon>Hexapoda</taxon>
        <taxon>Insecta</taxon>
        <taxon>Pterygota</taxon>
        <taxon>Neoptera</taxon>
        <taxon>Endopterygota</taxon>
        <taxon>Lepidoptera</taxon>
        <taxon>Glossata</taxon>
        <taxon>Ditrysia</taxon>
        <taxon>Yponomeutoidea</taxon>
        <taxon>Plutellidae</taxon>
        <taxon>Plutella</taxon>
    </lineage>
</organism>
<protein>
    <submittedName>
        <fullName evidence="1">Uncharacterized protein</fullName>
    </submittedName>
</protein>
<dbReference type="EMBL" id="JAHIBW010000022">
    <property type="protein sequence ID" value="KAG7299980.1"/>
    <property type="molecule type" value="Genomic_DNA"/>
</dbReference>
<proteinExistence type="predicted"/>
<name>A0ABQ7Q414_PLUXY</name>
<evidence type="ECO:0000313" key="2">
    <source>
        <dbReference type="Proteomes" id="UP000823941"/>
    </source>
</evidence>
<keyword evidence="2" id="KW-1185">Reference proteome</keyword>
<evidence type="ECO:0000313" key="1">
    <source>
        <dbReference type="EMBL" id="KAG7299980.1"/>
    </source>
</evidence>
<dbReference type="Proteomes" id="UP000823941">
    <property type="component" value="Chromosome 22"/>
</dbReference>
<sequence>MQIVLSSSRIGFNPRVYCEAADFSEGATAACVLWPCSTARPRHATPRNPRSRVCFRAAMSVPFHIEISHEGAPSGSFLCAERAVIRRLEKCLAAAAAAAGSCGRDLRIVEAIAGV</sequence>